<dbReference type="EMBL" id="CALLCH030000001">
    <property type="protein sequence ID" value="CAI4210390.1"/>
    <property type="molecule type" value="Genomic_DNA"/>
</dbReference>
<feature type="region of interest" description="Disordered" evidence="5">
    <location>
        <begin position="1"/>
        <end position="26"/>
    </location>
</feature>
<evidence type="ECO:0000313" key="8">
    <source>
        <dbReference type="Proteomes" id="UP000838763"/>
    </source>
</evidence>
<sequence length="208" mass="22724">MSRSGSGSGSPLRGPILPTHQTSNALLHHIYPLPKNPLPSRPKPPPEDEIEEVFVKGSGPGGQKLQNKTNSAVQIKHLPTGIVVKSQATRSRSENRAIARKVLAQRLDELYNGGESRTAIVGDLKRKKRASSDKKSRRKYRKLEEERQGDSISASLEEVGSDFVARDMACRNPTETEGQENLTRPSDEALKPTSVALGEAAKPTCPRE</sequence>
<dbReference type="PANTHER" id="PTHR46203:SF1">
    <property type="entry name" value="MITOCHONDRIAL TRANSLATION RELEASE FACTOR IN RESCUE"/>
    <property type="match status" value="1"/>
</dbReference>
<keyword evidence="3" id="KW-0809">Transit peptide</keyword>
<dbReference type="Gene3D" id="3.30.160.20">
    <property type="match status" value="1"/>
</dbReference>
<dbReference type="GO" id="GO:0005739">
    <property type="term" value="C:mitochondrion"/>
    <property type="evidence" value="ECO:0007669"/>
    <property type="project" value="UniProtKB-SubCell"/>
</dbReference>
<evidence type="ECO:0000313" key="7">
    <source>
        <dbReference type="EMBL" id="CAI4210390.1"/>
    </source>
</evidence>
<dbReference type="InterPro" id="IPR045853">
    <property type="entry name" value="Pep_chain_release_fac_I_sf"/>
</dbReference>
<evidence type="ECO:0000256" key="2">
    <source>
        <dbReference type="ARBA" id="ARBA00010835"/>
    </source>
</evidence>
<dbReference type="AlphaFoldDB" id="A0A9P1GTP9"/>
<dbReference type="GO" id="GO:0003747">
    <property type="term" value="F:translation release factor activity"/>
    <property type="evidence" value="ECO:0007669"/>
    <property type="project" value="InterPro"/>
</dbReference>
<accession>A0A9P1GTP9</accession>
<name>A0A9P1GTP9_9PEZI</name>
<comment type="caution">
    <text evidence="7">The sequence shown here is derived from an EMBL/GenBank/DDBJ whole genome shotgun (WGS) entry which is preliminary data.</text>
</comment>
<feature type="compositionally biased region" description="Basic residues" evidence="5">
    <location>
        <begin position="125"/>
        <end position="141"/>
    </location>
</feature>
<comment type="similarity">
    <text evidence="2">Belongs to the prokaryotic/mitochondrial release factor family.</text>
</comment>
<keyword evidence="4" id="KW-0496">Mitochondrion</keyword>
<gene>
    <name evidence="7" type="ORF">PPNO1_LOCUS192</name>
</gene>
<keyword evidence="8" id="KW-1185">Reference proteome</keyword>
<dbReference type="InterPro" id="IPR000352">
    <property type="entry name" value="Pep_chain_release_fac_I"/>
</dbReference>
<evidence type="ECO:0000256" key="4">
    <source>
        <dbReference type="ARBA" id="ARBA00023128"/>
    </source>
</evidence>
<dbReference type="Pfam" id="PF00472">
    <property type="entry name" value="RF-1"/>
    <property type="match status" value="1"/>
</dbReference>
<dbReference type="GO" id="GO:0032543">
    <property type="term" value="P:mitochondrial translation"/>
    <property type="evidence" value="ECO:0007669"/>
    <property type="project" value="UniProtKB-ARBA"/>
</dbReference>
<organism evidence="7 8">
    <name type="scientific">Parascedosporium putredinis</name>
    <dbReference type="NCBI Taxonomy" id="1442378"/>
    <lineage>
        <taxon>Eukaryota</taxon>
        <taxon>Fungi</taxon>
        <taxon>Dikarya</taxon>
        <taxon>Ascomycota</taxon>
        <taxon>Pezizomycotina</taxon>
        <taxon>Sordariomycetes</taxon>
        <taxon>Hypocreomycetidae</taxon>
        <taxon>Microascales</taxon>
        <taxon>Microascaceae</taxon>
        <taxon>Parascedosporium</taxon>
    </lineage>
</organism>
<evidence type="ECO:0000256" key="3">
    <source>
        <dbReference type="ARBA" id="ARBA00022946"/>
    </source>
</evidence>
<dbReference type="FunFam" id="3.30.160.20:FF:000065">
    <property type="entry name" value="Peptidyl-tRNA hydrolase domain protein"/>
    <property type="match status" value="1"/>
</dbReference>
<dbReference type="PANTHER" id="PTHR46203">
    <property type="entry name" value="PROBABLE PEPTIDE CHAIN RELEASE FACTOR C12ORF65"/>
    <property type="match status" value="1"/>
</dbReference>
<evidence type="ECO:0000256" key="1">
    <source>
        <dbReference type="ARBA" id="ARBA00004173"/>
    </source>
</evidence>
<dbReference type="InterPro" id="IPR052405">
    <property type="entry name" value="Mito_Transl_Release_Factor"/>
</dbReference>
<proteinExistence type="inferred from homology"/>
<dbReference type="SUPFAM" id="SSF75620">
    <property type="entry name" value="Release factor"/>
    <property type="match status" value="1"/>
</dbReference>
<reference evidence="7" key="1">
    <citation type="submission" date="2022-11" db="EMBL/GenBank/DDBJ databases">
        <authorList>
            <person name="Scott C."/>
            <person name="Bruce N."/>
        </authorList>
    </citation>
    <scope>NUCLEOTIDE SEQUENCE</scope>
</reference>
<feature type="compositionally biased region" description="Low complexity" evidence="5">
    <location>
        <begin position="1"/>
        <end position="15"/>
    </location>
</feature>
<protein>
    <recommendedName>
        <fullName evidence="6">Prokaryotic-type class I peptide chain release factors domain-containing protein</fullName>
    </recommendedName>
</protein>
<evidence type="ECO:0000259" key="6">
    <source>
        <dbReference type="Pfam" id="PF00472"/>
    </source>
</evidence>
<feature type="region of interest" description="Disordered" evidence="5">
    <location>
        <begin position="124"/>
        <end position="208"/>
    </location>
</feature>
<dbReference type="OrthoDB" id="277888at2759"/>
<evidence type="ECO:0000256" key="5">
    <source>
        <dbReference type="SAM" id="MobiDB-lite"/>
    </source>
</evidence>
<comment type="subcellular location">
    <subcellularLocation>
        <location evidence="1">Mitochondrion</location>
    </subcellularLocation>
</comment>
<feature type="domain" description="Prokaryotic-type class I peptide chain release factors" evidence="6">
    <location>
        <begin position="47"/>
        <end position="147"/>
    </location>
</feature>
<dbReference type="Proteomes" id="UP000838763">
    <property type="component" value="Unassembled WGS sequence"/>
</dbReference>
<feature type="compositionally biased region" description="Polar residues" evidence="5">
    <location>
        <begin position="173"/>
        <end position="184"/>
    </location>
</feature>